<reference evidence="2 3" key="1">
    <citation type="submission" date="2017-05" db="EMBL/GenBank/DDBJ databases">
        <title>The Genome Sequence of Tsuchiyaea wingfieldii DSM 27421.</title>
        <authorList>
            <person name="Cuomo C."/>
            <person name="Passer A."/>
            <person name="Billmyre B."/>
            <person name="Heitman J."/>
        </authorList>
    </citation>
    <scope>NUCLEOTIDE SEQUENCE [LARGE SCALE GENOMIC DNA]</scope>
    <source>
        <strain evidence="2 3">DSM 27421</strain>
    </source>
</reference>
<gene>
    <name evidence="2" type="ORF">B9479_002440</name>
</gene>
<protein>
    <submittedName>
        <fullName evidence="2">Uncharacterized protein</fullName>
    </submittedName>
</protein>
<sequence>MTPTHTVNIAHAERVIMYDNNKKTREIRGAKDIRLESGYTAAQKDKKAKDASKAAAVAAAVALANKATKHKTVTHTAPTKAPSSSKAKTAAVPSAPKTKKAESNKAEHKGQRRRLGVYFEETIR</sequence>
<feature type="compositionally biased region" description="Low complexity" evidence="1">
    <location>
        <begin position="74"/>
        <end position="96"/>
    </location>
</feature>
<feature type="region of interest" description="Disordered" evidence="1">
    <location>
        <begin position="67"/>
        <end position="124"/>
    </location>
</feature>
<dbReference type="AlphaFoldDB" id="A0A5D3B3R3"/>
<evidence type="ECO:0000256" key="1">
    <source>
        <dbReference type="SAM" id="MobiDB-lite"/>
    </source>
</evidence>
<organism evidence="2 3">
    <name type="scientific">Cryptococcus floricola</name>
    <dbReference type="NCBI Taxonomy" id="2591691"/>
    <lineage>
        <taxon>Eukaryota</taxon>
        <taxon>Fungi</taxon>
        <taxon>Dikarya</taxon>
        <taxon>Basidiomycota</taxon>
        <taxon>Agaricomycotina</taxon>
        <taxon>Tremellomycetes</taxon>
        <taxon>Tremellales</taxon>
        <taxon>Cryptococcaceae</taxon>
        <taxon>Cryptococcus</taxon>
    </lineage>
</organism>
<proteinExistence type="predicted"/>
<accession>A0A5D3B3R3</accession>
<comment type="caution">
    <text evidence="2">The sequence shown here is derived from an EMBL/GenBank/DDBJ whole genome shotgun (WGS) entry which is preliminary data.</text>
</comment>
<dbReference type="Proteomes" id="UP000322245">
    <property type="component" value="Unassembled WGS sequence"/>
</dbReference>
<dbReference type="EMBL" id="NIDF01000019">
    <property type="protein sequence ID" value="TYJ56830.1"/>
    <property type="molecule type" value="Genomic_DNA"/>
</dbReference>
<evidence type="ECO:0000313" key="3">
    <source>
        <dbReference type="Proteomes" id="UP000322245"/>
    </source>
</evidence>
<name>A0A5D3B3R3_9TREE</name>
<feature type="compositionally biased region" description="Basic and acidic residues" evidence="1">
    <location>
        <begin position="99"/>
        <end position="109"/>
    </location>
</feature>
<keyword evidence="3" id="KW-1185">Reference proteome</keyword>
<evidence type="ECO:0000313" key="2">
    <source>
        <dbReference type="EMBL" id="TYJ56830.1"/>
    </source>
</evidence>